<reference evidence="4" key="2">
    <citation type="submission" date="2012-11" db="EMBL/GenBank/DDBJ databases">
        <authorList>
            <person name="Kuo A."/>
            <person name="Curtis B.A."/>
            <person name="Tanifuji G."/>
            <person name="Burki F."/>
            <person name="Gruber A."/>
            <person name="Irimia M."/>
            <person name="Maruyama S."/>
            <person name="Arias M.C."/>
            <person name="Ball S.G."/>
            <person name="Gile G.H."/>
            <person name="Hirakawa Y."/>
            <person name="Hopkins J.F."/>
            <person name="Rensing S.A."/>
            <person name="Schmutz J."/>
            <person name="Symeonidi A."/>
            <person name="Elias M."/>
            <person name="Eveleigh R.J."/>
            <person name="Herman E.K."/>
            <person name="Klute M.J."/>
            <person name="Nakayama T."/>
            <person name="Obornik M."/>
            <person name="Reyes-Prieto A."/>
            <person name="Armbrust E.V."/>
            <person name="Aves S.J."/>
            <person name="Beiko R.G."/>
            <person name="Coutinho P."/>
            <person name="Dacks J.B."/>
            <person name="Durnford D.G."/>
            <person name="Fast N.M."/>
            <person name="Green B.R."/>
            <person name="Grisdale C."/>
            <person name="Hempe F."/>
            <person name="Henrissat B."/>
            <person name="Hoppner M.P."/>
            <person name="Ishida K.-I."/>
            <person name="Kim E."/>
            <person name="Koreny L."/>
            <person name="Kroth P.G."/>
            <person name="Liu Y."/>
            <person name="Malik S.-B."/>
            <person name="Maier U.G."/>
            <person name="McRose D."/>
            <person name="Mock T."/>
            <person name="Neilson J.A."/>
            <person name="Onodera N.T."/>
            <person name="Poole A.M."/>
            <person name="Pritham E.J."/>
            <person name="Richards T.A."/>
            <person name="Rocap G."/>
            <person name="Roy S.W."/>
            <person name="Sarai C."/>
            <person name="Schaack S."/>
            <person name="Shirato S."/>
            <person name="Slamovits C.H."/>
            <person name="Spencer D.F."/>
            <person name="Suzuki S."/>
            <person name="Worden A.Z."/>
            <person name="Zauner S."/>
            <person name="Barry K."/>
            <person name="Bell C."/>
            <person name="Bharti A.K."/>
            <person name="Crow J.A."/>
            <person name="Grimwood J."/>
            <person name="Kramer R."/>
            <person name="Lindquist E."/>
            <person name="Lucas S."/>
            <person name="Salamov A."/>
            <person name="McFadden G.I."/>
            <person name="Lane C.E."/>
            <person name="Keeling P.J."/>
            <person name="Gray M.W."/>
            <person name="Grigoriev I.V."/>
            <person name="Archibald J.M."/>
        </authorList>
    </citation>
    <scope>NUCLEOTIDE SEQUENCE</scope>
    <source>
        <strain evidence="4">CCMP2712</strain>
    </source>
</reference>
<evidence type="ECO:0000313" key="4">
    <source>
        <dbReference type="Proteomes" id="UP000011087"/>
    </source>
</evidence>
<reference evidence="2 4" key="1">
    <citation type="journal article" date="2012" name="Nature">
        <title>Algal genomes reveal evolutionary mosaicism and the fate of nucleomorphs.</title>
        <authorList>
            <consortium name="DOE Joint Genome Institute"/>
            <person name="Curtis B.A."/>
            <person name="Tanifuji G."/>
            <person name="Burki F."/>
            <person name="Gruber A."/>
            <person name="Irimia M."/>
            <person name="Maruyama S."/>
            <person name="Arias M.C."/>
            <person name="Ball S.G."/>
            <person name="Gile G.H."/>
            <person name="Hirakawa Y."/>
            <person name="Hopkins J.F."/>
            <person name="Kuo A."/>
            <person name="Rensing S.A."/>
            <person name="Schmutz J."/>
            <person name="Symeonidi A."/>
            <person name="Elias M."/>
            <person name="Eveleigh R.J."/>
            <person name="Herman E.K."/>
            <person name="Klute M.J."/>
            <person name="Nakayama T."/>
            <person name="Obornik M."/>
            <person name="Reyes-Prieto A."/>
            <person name="Armbrust E.V."/>
            <person name="Aves S.J."/>
            <person name="Beiko R.G."/>
            <person name="Coutinho P."/>
            <person name="Dacks J.B."/>
            <person name="Durnford D.G."/>
            <person name="Fast N.M."/>
            <person name="Green B.R."/>
            <person name="Grisdale C.J."/>
            <person name="Hempel F."/>
            <person name="Henrissat B."/>
            <person name="Hoppner M.P."/>
            <person name="Ishida K."/>
            <person name="Kim E."/>
            <person name="Koreny L."/>
            <person name="Kroth P.G."/>
            <person name="Liu Y."/>
            <person name="Malik S.B."/>
            <person name="Maier U.G."/>
            <person name="McRose D."/>
            <person name="Mock T."/>
            <person name="Neilson J.A."/>
            <person name="Onodera N.T."/>
            <person name="Poole A.M."/>
            <person name="Pritham E.J."/>
            <person name="Richards T.A."/>
            <person name="Rocap G."/>
            <person name="Roy S.W."/>
            <person name="Sarai C."/>
            <person name="Schaack S."/>
            <person name="Shirato S."/>
            <person name="Slamovits C.H."/>
            <person name="Spencer D.F."/>
            <person name="Suzuki S."/>
            <person name="Worden A.Z."/>
            <person name="Zauner S."/>
            <person name="Barry K."/>
            <person name="Bell C."/>
            <person name="Bharti A.K."/>
            <person name="Crow J.A."/>
            <person name="Grimwood J."/>
            <person name="Kramer R."/>
            <person name="Lindquist E."/>
            <person name="Lucas S."/>
            <person name="Salamov A."/>
            <person name="McFadden G.I."/>
            <person name="Lane C.E."/>
            <person name="Keeling P.J."/>
            <person name="Gray M.W."/>
            <person name="Grigoriev I.V."/>
            <person name="Archibald J.M."/>
        </authorList>
    </citation>
    <scope>NUCLEOTIDE SEQUENCE</scope>
    <source>
        <strain evidence="2 4">CCMP2712</strain>
    </source>
</reference>
<dbReference type="OrthoDB" id="341421at2759"/>
<dbReference type="STRING" id="905079.L1JWM6"/>
<dbReference type="EMBL" id="JH992972">
    <property type="protein sequence ID" value="EKX52734.1"/>
    <property type="molecule type" value="Genomic_DNA"/>
</dbReference>
<dbReference type="InterPro" id="IPR046341">
    <property type="entry name" value="SET_dom_sf"/>
</dbReference>
<dbReference type="SUPFAM" id="SSF82199">
    <property type="entry name" value="SET domain"/>
    <property type="match status" value="1"/>
</dbReference>
<dbReference type="Proteomes" id="UP000011087">
    <property type="component" value="Unassembled WGS sequence"/>
</dbReference>
<gene>
    <name evidence="2" type="ORF">GUITHDRAFT_101885</name>
</gene>
<name>L1JWM6_GUITC</name>
<keyword evidence="4" id="KW-1185">Reference proteome</keyword>
<feature type="domain" description="SET" evidence="1">
    <location>
        <begin position="56"/>
        <end position="295"/>
    </location>
</feature>
<dbReference type="HOGENOM" id="CLU_607582_0_0_1"/>
<accession>L1JWM6</accession>
<dbReference type="PANTHER" id="PTHR13271">
    <property type="entry name" value="UNCHARACTERIZED PUTATIVE METHYLTRANSFERASE"/>
    <property type="match status" value="1"/>
</dbReference>
<dbReference type="InterPro" id="IPR050600">
    <property type="entry name" value="SETD3_SETD6_MTase"/>
</dbReference>
<evidence type="ECO:0000259" key="1">
    <source>
        <dbReference type="PROSITE" id="PS50280"/>
    </source>
</evidence>
<dbReference type="GO" id="GO:0016279">
    <property type="term" value="F:protein-lysine N-methyltransferase activity"/>
    <property type="evidence" value="ECO:0007669"/>
    <property type="project" value="TreeGrafter"/>
</dbReference>
<dbReference type="PaxDb" id="55529-EKX52734"/>
<dbReference type="Gene3D" id="3.90.1410.10">
    <property type="entry name" value="set domain protein methyltransferase, domain 1"/>
    <property type="match status" value="1"/>
</dbReference>
<dbReference type="GeneID" id="17309328"/>
<dbReference type="eggNOG" id="KOG1337">
    <property type="taxonomic scope" value="Eukaryota"/>
</dbReference>
<dbReference type="CDD" id="cd10527">
    <property type="entry name" value="SET_LSMT"/>
    <property type="match status" value="1"/>
</dbReference>
<proteinExistence type="predicted"/>
<reference evidence="3" key="3">
    <citation type="submission" date="2015-06" db="UniProtKB">
        <authorList>
            <consortium name="EnsemblProtists"/>
        </authorList>
    </citation>
    <scope>IDENTIFICATION</scope>
</reference>
<dbReference type="AlphaFoldDB" id="L1JWM6"/>
<dbReference type="InterPro" id="IPR001214">
    <property type="entry name" value="SET_dom"/>
</dbReference>
<dbReference type="EnsemblProtists" id="EKX52734">
    <property type="protein sequence ID" value="EKX52734"/>
    <property type="gene ID" value="GUITHDRAFT_101885"/>
</dbReference>
<organism evidence="2">
    <name type="scientific">Guillardia theta (strain CCMP2712)</name>
    <name type="common">Cryptophyte</name>
    <dbReference type="NCBI Taxonomy" id="905079"/>
    <lineage>
        <taxon>Eukaryota</taxon>
        <taxon>Cryptophyceae</taxon>
        <taxon>Pyrenomonadales</taxon>
        <taxon>Geminigeraceae</taxon>
        <taxon>Guillardia</taxon>
    </lineage>
</organism>
<dbReference type="KEGG" id="gtt:GUITHDRAFT_101885"/>
<protein>
    <recommendedName>
        <fullName evidence="1">SET domain-containing protein</fullName>
    </recommendedName>
</protein>
<sequence>MHIRRKFTSLPHREENVCGLRSVGMKVKGEGEVKRRGMEQMDQVELWMIEKKVRAADLEHAFIPRKHGDVRGIVAKKEMQLDETMVRLPRDAVLCVKGNEPCPDDKLLEFWNRYDKWYVRLGLKLLMEQRKGSKSAIWGYIRLLPEVDQVQNFPCEWDEELLDELKCESIIASVKKQKKVWAEMVQEFPKLCPGSDFSAQELRWSWHMCLSRAFAGQFGGGMLSMIPVVGLVIELLASLNPSKDDFALLPIIDSCNHDGRINKTDLVFNPLSNELILRNGQGTLKAGEEVRITYGTLDNDELLQRFGFVEDNCLHDKVKIGINDIAEAMQASHAERDILWRERLLEAGLGSACLDELVIGRRGAVDRPAEVQLALGILFGEAGKGVSSFERVSSEVLGRVCQHVLLGKYAVGDLQVGAGGDGASEVQVNLVKEYREARASVLREAILVHNK</sequence>
<dbReference type="PROSITE" id="PS50280">
    <property type="entry name" value="SET"/>
    <property type="match status" value="1"/>
</dbReference>
<evidence type="ECO:0000313" key="3">
    <source>
        <dbReference type="EnsemblProtists" id="EKX52734"/>
    </source>
</evidence>
<dbReference type="RefSeq" id="XP_005839714.1">
    <property type="nucleotide sequence ID" value="XM_005839657.1"/>
</dbReference>
<evidence type="ECO:0000313" key="2">
    <source>
        <dbReference type="EMBL" id="EKX52734.1"/>
    </source>
</evidence>